<accession>A0A699Q911</accession>
<dbReference type="EMBL" id="BKCJ010997406">
    <property type="protein sequence ID" value="GFC63308.1"/>
    <property type="molecule type" value="Genomic_DNA"/>
</dbReference>
<dbReference type="AlphaFoldDB" id="A0A699Q911"/>
<feature type="domain" description="Retroviral polymerase SH3-like" evidence="2">
    <location>
        <begin position="23"/>
        <end position="79"/>
    </location>
</feature>
<sequence length="192" mass="21516">KTPYELLHDRKPDLSYIHIFGALCYPTNDREDIGTLKAKADIGIFIRYAPTKKAYRIRHTRRTMETIHVDVDELTSMASEQNVATPEPADSTGTPFLTIIDQDAPSPSTSQTPQKQQSPVIPPCVEEEFHDIEVAHLDNDPFFGLSFPEPSSKESSSSDVIPTNQSLQDINYKPKPYSVTLMLSSLPLNQEL</sequence>
<feature type="compositionally biased region" description="Low complexity" evidence="1">
    <location>
        <begin position="146"/>
        <end position="158"/>
    </location>
</feature>
<name>A0A699Q911_TANCI</name>
<comment type="caution">
    <text evidence="3">The sequence shown here is derived from an EMBL/GenBank/DDBJ whole genome shotgun (WGS) entry which is preliminary data.</text>
</comment>
<evidence type="ECO:0000259" key="2">
    <source>
        <dbReference type="Pfam" id="PF25597"/>
    </source>
</evidence>
<proteinExistence type="predicted"/>
<feature type="region of interest" description="Disordered" evidence="1">
    <location>
        <begin position="143"/>
        <end position="172"/>
    </location>
</feature>
<feature type="non-terminal residue" evidence="3">
    <location>
        <position position="1"/>
    </location>
</feature>
<dbReference type="InterPro" id="IPR057670">
    <property type="entry name" value="SH3_retrovirus"/>
</dbReference>
<feature type="region of interest" description="Disordered" evidence="1">
    <location>
        <begin position="80"/>
        <end position="120"/>
    </location>
</feature>
<evidence type="ECO:0000313" key="3">
    <source>
        <dbReference type="EMBL" id="GFC63308.1"/>
    </source>
</evidence>
<organism evidence="3">
    <name type="scientific">Tanacetum cinerariifolium</name>
    <name type="common">Dalmatian daisy</name>
    <name type="synonym">Chrysanthemum cinerariifolium</name>
    <dbReference type="NCBI Taxonomy" id="118510"/>
    <lineage>
        <taxon>Eukaryota</taxon>
        <taxon>Viridiplantae</taxon>
        <taxon>Streptophyta</taxon>
        <taxon>Embryophyta</taxon>
        <taxon>Tracheophyta</taxon>
        <taxon>Spermatophyta</taxon>
        <taxon>Magnoliopsida</taxon>
        <taxon>eudicotyledons</taxon>
        <taxon>Gunneridae</taxon>
        <taxon>Pentapetalae</taxon>
        <taxon>asterids</taxon>
        <taxon>campanulids</taxon>
        <taxon>Asterales</taxon>
        <taxon>Asteraceae</taxon>
        <taxon>Asteroideae</taxon>
        <taxon>Anthemideae</taxon>
        <taxon>Anthemidinae</taxon>
        <taxon>Tanacetum</taxon>
    </lineage>
</organism>
<feature type="compositionally biased region" description="Low complexity" evidence="1">
    <location>
        <begin position="105"/>
        <end position="119"/>
    </location>
</feature>
<protein>
    <submittedName>
        <fullName evidence="3">Retrovirus-related Pol polyprotein from transposon TNT 1-94</fullName>
    </submittedName>
</protein>
<evidence type="ECO:0000256" key="1">
    <source>
        <dbReference type="SAM" id="MobiDB-lite"/>
    </source>
</evidence>
<reference evidence="3" key="1">
    <citation type="journal article" date="2019" name="Sci. Rep.">
        <title>Draft genome of Tanacetum cinerariifolium, the natural source of mosquito coil.</title>
        <authorList>
            <person name="Yamashiro T."/>
            <person name="Shiraishi A."/>
            <person name="Satake H."/>
            <person name="Nakayama K."/>
        </authorList>
    </citation>
    <scope>NUCLEOTIDE SEQUENCE</scope>
</reference>
<dbReference type="Pfam" id="PF25597">
    <property type="entry name" value="SH3_retrovirus"/>
    <property type="match status" value="1"/>
</dbReference>
<gene>
    <name evidence="3" type="ORF">Tci_835278</name>
</gene>
<feature type="compositionally biased region" description="Polar residues" evidence="1">
    <location>
        <begin position="159"/>
        <end position="169"/>
    </location>
</feature>